<feature type="compositionally biased region" description="Basic and acidic residues" evidence="1">
    <location>
        <begin position="10"/>
        <end position="22"/>
    </location>
</feature>
<evidence type="ECO:0000256" key="1">
    <source>
        <dbReference type="SAM" id="MobiDB-lite"/>
    </source>
</evidence>
<name>A0AAV0M3R0_9ROSI</name>
<reference evidence="2" key="1">
    <citation type="submission" date="2022-08" db="EMBL/GenBank/DDBJ databases">
        <authorList>
            <person name="Gutierrez-Valencia J."/>
        </authorList>
    </citation>
    <scope>NUCLEOTIDE SEQUENCE</scope>
</reference>
<organism evidence="2 3">
    <name type="scientific">Linum tenue</name>
    <dbReference type="NCBI Taxonomy" id="586396"/>
    <lineage>
        <taxon>Eukaryota</taxon>
        <taxon>Viridiplantae</taxon>
        <taxon>Streptophyta</taxon>
        <taxon>Embryophyta</taxon>
        <taxon>Tracheophyta</taxon>
        <taxon>Spermatophyta</taxon>
        <taxon>Magnoliopsida</taxon>
        <taxon>eudicotyledons</taxon>
        <taxon>Gunneridae</taxon>
        <taxon>Pentapetalae</taxon>
        <taxon>rosids</taxon>
        <taxon>fabids</taxon>
        <taxon>Malpighiales</taxon>
        <taxon>Linaceae</taxon>
        <taxon>Linum</taxon>
    </lineage>
</organism>
<protein>
    <submittedName>
        <fullName evidence="2">Uncharacterized protein</fullName>
    </submittedName>
</protein>
<feature type="region of interest" description="Disordered" evidence="1">
    <location>
        <begin position="1"/>
        <end position="22"/>
    </location>
</feature>
<dbReference type="AlphaFoldDB" id="A0AAV0M3R0"/>
<evidence type="ECO:0000313" key="2">
    <source>
        <dbReference type="EMBL" id="CAI0440083.1"/>
    </source>
</evidence>
<sequence length="190" mass="21646">MSNNKKRKQRGNEDGGGEEREGFLSSNCRVVEYLQPLMSKELLVKFPDNSAFDFNYSESSIWSPLVPRIHNYGGGFQSDLENRGERPRKKMKVKKMVVAGEEEEKSSASCNFNFGLTKMKKKTEGIMVDSVFSSNYVEGSVSCIPLATKGWNKVLKAATKHFKNGKKKMMKRRDSHLRLCNYLGKFPEEL</sequence>
<dbReference type="PANTHER" id="PTHR34287">
    <property type="entry name" value="OS06G0551500 PROTEIN-RELATED"/>
    <property type="match status" value="1"/>
</dbReference>
<proteinExistence type="predicted"/>
<dbReference type="Proteomes" id="UP001154282">
    <property type="component" value="Unassembled WGS sequence"/>
</dbReference>
<evidence type="ECO:0000313" key="3">
    <source>
        <dbReference type="Proteomes" id="UP001154282"/>
    </source>
</evidence>
<comment type="caution">
    <text evidence="2">The sequence shown here is derived from an EMBL/GenBank/DDBJ whole genome shotgun (WGS) entry which is preliminary data.</text>
</comment>
<dbReference type="EMBL" id="CAMGYJ010000006">
    <property type="protein sequence ID" value="CAI0440083.1"/>
    <property type="molecule type" value="Genomic_DNA"/>
</dbReference>
<dbReference type="PANTHER" id="PTHR34287:SF4">
    <property type="entry name" value="OS04G0504200 PROTEIN"/>
    <property type="match status" value="1"/>
</dbReference>
<keyword evidence="3" id="KW-1185">Reference proteome</keyword>
<gene>
    <name evidence="2" type="ORF">LITE_LOCUS26382</name>
</gene>
<accession>A0AAV0M3R0</accession>